<name>A0A166I297_NODSP</name>
<dbReference type="Gene3D" id="3.40.366.10">
    <property type="entry name" value="Malonyl-Coenzyme A Acyl Carrier Protein, domain 2"/>
    <property type="match status" value="2"/>
</dbReference>
<dbReference type="PANTHER" id="PTHR43074">
    <property type="entry name" value="OMEGA-3 POLYUNSATURATED FATTY ACID SYNTHASE PFAB-RELATED"/>
    <property type="match status" value="1"/>
</dbReference>
<dbReference type="OrthoDB" id="499075at2"/>
<sequence>MEELTKNKIPKIAIVGMDCYLGGGCQGLDTFEQSIYEGTQHFIPLPDQRWQGIEKPEEQLRKYGFDNGKAPLGAYIQDWQIPAESGDKFNYQEILMLQVADNALKDAGIYPGSKVAVVIVRATELEHPEIVNTLANDVSQNWNFTGAALTLTAEQSSVFKALKMAQKLLTKKEVDAVLVGAVEKSGDSASVLLRHQTTAINTGVNTLSYDENVNGWIVGEGAAAIVLKLHETAKQDHSRIYAVIDALSLVENTISQINSIPTAIDAETITQACQQAFQLADIKPTDIGYLEVIGSGIPSQDESEIRGLLQAYRTSDANLSCALGSAKANIGHTYAVSGLVSILKTALCLYRRYIPVVPQWSGPKMPEIWQGSPFYVAAESKPWFSDTRIAAVNGMEGDGSYAHLILSEAVGQQTHSNSYLEQIPDYLFAIAADDQASLLEQIHTLQQTITDCSSLKAAAGETFRAFQKHQKPTYTLSILGRNQDELMREIQRSFQGVNIAFETGKDWQTPVGSYFTAKPLGKDNDIAFVYSGSFNAYVGIARYLFRLFPQIYDDLVNRGIYKRAASVEKLFYPRSLKKISKRQLETIEQKWMDDPVTLLEFEVCFTGFMTAILQDYFQIKPQSAFGYSLGEISMMFAQGVWTNFNQGSQKLTSSSLFKTRLAGPKDAVREYWKLPQKDNNPDENIWHNYVLLCPVYRVREAIKSEKRVYLSLINTPEEVIISGELQACQRVIEDLKCVAFPTPLKHVIHCEPMRSEYEEIAKINTLPVENVKNTVFYSAAEYKPIPLHSNSIGNNIAQTLCQELDFPRLVNRVYDDGAKIFIEVGVGGNCSRWISKTLHDKEHFTVSLNRRGIDDHISIIRVLAKLLSHRVEMDLSPLYSLLPTSFNQNQLAMESITFDSHQTDDIFLRENNREKFKAEFSTSSVNSSVRQYELLQFSEFAQPTYSENKNLMVTEPKGIMINLIAEDFSNKASTVLLQDLPPRTTGGDRSILLEDESSDEPVFITEEENCQSLLPNDYITDSFVSKNQLPNLRSSHYQKLFQNASRMTETHSILLEFRQESLHQISAIIQQQLELSQNLFDESSH</sequence>
<accession>A0A166I297</accession>
<dbReference type="RefSeq" id="WP_063874549.1">
    <property type="nucleotide sequence ID" value="NZ_CAWMRI010000284.1"/>
</dbReference>
<organism evidence="3 4">
    <name type="scientific">Nodularia spumigena CENA596</name>
    <dbReference type="NCBI Taxonomy" id="1819295"/>
    <lineage>
        <taxon>Bacteria</taxon>
        <taxon>Bacillati</taxon>
        <taxon>Cyanobacteriota</taxon>
        <taxon>Cyanophyceae</taxon>
        <taxon>Nostocales</taxon>
        <taxon>Nodulariaceae</taxon>
        <taxon>Nodularia</taxon>
    </lineage>
</organism>
<dbReference type="Pfam" id="PF00109">
    <property type="entry name" value="ketoacyl-synt"/>
    <property type="match status" value="1"/>
</dbReference>
<dbReference type="EMBL" id="LWAJ01000284">
    <property type="protein sequence ID" value="KZL47764.1"/>
    <property type="molecule type" value="Genomic_DNA"/>
</dbReference>
<dbReference type="CDD" id="cd00833">
    <property type="entry name" value="PKS"/>
    <property type="match status" value="1"/>
</dbReference>
<dbReference type="Gene3D" id="3.30.70.250">
    <property type="entry name" value="Malonyl-CoA ACP transacylase, ACP-binding"/>
    <property type="match status" value="1"/>
</dbReference>
<dbReference type="PROSITE" id="PS52004">
    <property type="entry name" value="KS3_2"/>
    <property type="match status" value="1"/>
</dbReference>
<protein>
    <submittedName>
        <fullName evidence="3">Polyketide synthase</fullName>
    </submittedName>
</protein>
<dbReference type="SMART" id="SM00825">
    <property type="entry name" value="PKS_KS"/>
    <property type="match status" value="1"/>
</dbReference>
<dbReference type="GO" id="GO:0016746">
    <property type="term" value="F:acyltransferase activity"/>
    <property type="evidence" value="ECO:0007669"/>
    <property type="project" value="InterPro"/>
</dbReference>
<dbReference type="InterPro" id="IPR014030">
    <property type="entry name" value="Ketoacyl_synth_N"/>
</dbReference>
<dbReference type="PANTHER" id="PTHR43074:SF1">
    <property type="entry name" value="BETA-KETOACYL SYNTHASE FAMILY PROTEIN-RELATED"/>
    <property type="match status" value="1"/>
</dbReference>
<evidence type="ECO:0000313" key="4">
    <source>
        <dbReference type="Proteomes" id="UP000076555"/>
    </source>
</evidence>
<dbReference type="AlphaFoldDB" id="A0A166I297"/>
<evidence type="ECO:0000313" key="3">
    <source>
        <dbReference type="EMBL" id="KZL47764.1"/>
    </source>
</evidence>
<dbReference type="InterPro" id="IPR014181">
    <property type="entry name" value="Omega3_polyunsat_FA_synth-like"/>
</dbReference>
<dbReference type="InterPro" id="IPR014031">
    <property type="entry name" value="Ketoacyl_synth_C"/>
</dbReference>
<proteinExistence type="inferred from homology"/>
<dbReference type="Gene3D" id="3.40.47.10">
    <property type="match status" value="1"/>
</dbReference>
<reference evidence="3 4" key="1">
    <citation type="submission" date="2016-04" db="EMBL/GenBank/DDBJ databases">
        <title>Draft Genome Assembly of the Bloom-forming Cyanobacterium Nodularia spumigena Strain CENA596 in Shrimp Production Ponds.</title>
        <authorList>
            <person name="Popin R.V."/>
            <person name="Rigonato J."/>
            <person name="Abreu V.A."/>
            <person name="Andreote A.P."/>
            <person name="Silveira S.B."/>
            <person name="Odebrecht C."/>
            <person name="Fiore M.F."/>
        </authorList>
    </citation>
    <scope>NUCLEOTIDE SEQUENCE [LARGE SCALE GENOMIC DNA]</scope>
    <source>
        <strain evidence="3 4">CENA596</strain>
    </source>
</reference>
<evidence type="ECO:0000256" key="1">
    <source>
        <dbReference type="RuleBase" id="RU003694"/>
    </source>
</evidence>
<dbReference type="InterPro" id="IPR016035">
    <property type="entry name" value="Acyl_Trfase/lysoPLipase"/>
</dbReference>
<dbReference type="InterPro" id="IPR001227">
    <property type="entry name" value="Ac_transferase_dom_sf"/>
</dbReference>
<dbReference type="InterPro" id="IPR052568">
    <property type="entry name" value="PKS-FAS_Synthase"/>
</dbReference>
<dbReference type="SUPFAM" id="SSF52151">
    <property type="entry name" value="FabD/lysophospholipase-like"/>
    <property type="match status" value="1"/>
</dbReference>
<dbReference type="InterPro" id="IPR016039">
    <property type="entry name" value="Thiolase-like"/>
</dbReference>
<gene>
    <name evidence="3" type="ORF">A2T98_21730</name>
</gene>
<comment type="caution">
    <text evidence="3">The sequence shown here is derived from an EMBL/GenBank/DDBJ whole genome shotgun (WGS) entry which is preliminary data.</text>
</comment>
<evidence type="ECO:0000259" key="2">
    <source>
        <dbReference type="PROSITE" id="PS52004"/>
    </source>
</evidence>
<feature type="domain" description="Ketosynthase family 3 (KS3)" evidence="2">
    <location>
        <begin position="9"/>
        <end position="408"/>
    </location>
</feature>
<dbReference type="Proteomes" id="UP000076555">
    <property type="component" value="Unassembled WGS sequence"/>
</dbReference>
<keyword evidence="1" id="KW-0808">Transferase</keyword>
<dbReference type="Pfam" id="PF02801">
    <property type="entry name" value="Ketoacyl-synt_C"/>
    <property type="match status" value="1"/>
</dbReference>
<dbReference type="Gene3D" id="3.30.70.3290">
    <property type="match status" value="1"/>
</dbReference>
<dbReference type="NCBIfam" id="TIGR02816">
    <property type="entry name" value="pfaB_fam"/>
    <property type="match status" value="1"/>
</dbReference>
<dbReference type="SUPFAM" id="SSF53901">
    <property type="entry name" value="Thiolase-like"/>
    <property type="match status" value="1"/>
</dbReference>
<dbReference type="InterPro" id="IPR020841">
    <property type="entry name" value="PKS_Beta-ketoAc_synthase_dom"/>
</dbReference>
<comment type="similarity">
    <text evidence="1">Belongs to the thiolase-like superfamily. Beta-ketoacyl-ACP synthases family.</text>
</comment>